<feature type="repeat" description="TPR" evidence="3">
    <location>
        <begin position="103"/>
        <end position="136"/>
    </location>
</feature>
<evidence type="ECO:0000313" key="6">
    <source>
        <dbReference type="EMBL" id="KZD24983.1"/>
    </source>
</evidence>
<keyword evidence="5" id="KW-1133">Transmembrane helix</keyword>
<dbReference type="SUPFAM" id="SSF48452">
    <property type="entry name" value="TPR-like"/>
    <property type="match status" value="1"/>
</dbReference>
<evidence type="ECO:0000256" key="4">
    <source>
        <dbReference type="SAM" id="MobiDB-lite"/>
    </source>
</evidence>
<dbReference type="PANTHER" id="PTHR44858:SF1">
    <property type="entry name" value="UDP-N-ACETYLGLUCOSAMINE--PEPTIDE N-ACETYLGLUCOSAMINYLTRANSFERASE SPINDLY-RELATED"/>
    <property type="match status" value="1"/>
</dbReference>
<sequence>MECPVRKCSSRFGARGLTAIALVVAGLCGTGCSFNLSSLTPGSDKDEPKTTALAPPPPANAGKTNPQDAQIHAARAQALAQSGKPDDALLAFSQALDLDPHSAQTFYQRGLLYQSEKKYEFAIADFTSANGLTPQQADPLLGRAQCYLALGKNQEAAADLDEASQVAPGNAQVWLTRGATYEKLGDRARAADSYSRAVALRPKDNAARSGLARTGGRAG</sequence>
<dbReference type="PROSITE" id="PS50005">
    <property type="entry name" value="TPR"/>
    <property type="match status" value="3"/>
</dbReference>
<keyword evidence="1" id="KW-0677">Repeat</keyword>
<dbReference type="RefSeq" id="WP_068728802.1">
    <property type="nucleotide sequence ID" value="NZ_LVYV01000001.1"/>
</dbReference>
<evidence type="ECO:0000313" key="7">
    <source>
        <dbReference type="Proteomes" id="UP000076574"/>
    </source>
</evidence>
<keyword evidence="2 3" id="KW-0802">TPR repeat</keyword>
<dbReference type="STRING" id="943830.A4A58_00385"/>
<dbReference type="InterPro" id="IPR011990">
    <property type="entry name" value="TPR-like_helical_dom_sf"/>
</dbReference>
<dbReference type="EMBL" id="LVYV01000001">
    <property type="protein sequence ID" value="KZD24983.1"/>
    <property type="molecule type" value="Genomic_DNA"/>
</dbReference>
<feature type="repeat" description="TPR" evidence="3">
    <location>
        <begin position="69"/>
        <end position="102"/>
    </location>
</feature>
<dbReference type="OrthoDB" id="9814069at2"/>
<accession>A0A164ALE3</accession>
<dbReference type="SMART" id="SM00028">
    <property type="entry name" value="TPR"/>
    <property type="match status" value="4"/>
</dbReference>
<dbReference type="PANTHER" id="PTHR44858">
    <property type="entry name" value="TETRATRICOPEPTIDE REPEAT PROTEIN 6"/>
    <property type="match status" value="1"/>
</dbReference>
<feature type="region of interest" description="Disordered" evidence="4">
    <location>
        <begin position="39"/>
        <end position="68"/>
    </location>
</feature>
<proteinExistence type="predicted"/>
<dbReference type="Pfam" id="PF13432">
    <property type="entry name" value="TPR_16"/>
    <property type="match status" value="1"/>
</dbReference>
<comment type="caution">
    <text evidence="6">The sequence shown here is derived from an EMBL/GenBank/DDBJ whole genome shotgun (WGS) entry which is preliminary data.</text>
</comment>
<dbReference type="Pfam" id="PF14559">
    <property type="entry name" value="TPR_19"/>
    <property type="match status" value="1"/>
</dbReference>
<dbReference type="Pfam" id="PF13414">
    <property type="entry name" value="TPR_11"/>
    <property type="match status" value="1"/>
</dbReference>
<name>A0A164ALE3_9BRAD</name>
<dbReference type="Proteomes" id="UP000076574">
    <property type="component" value="Unassembled WGS sequence"/>
</dbReference>
<keyword evidence="5" id="KW-0472">Membrane</keyword>
<evidence type="ECO:0000256" key="1">
    <source>
        <dbReference type="ARBA" id="ARBA00022737"/>
    </source>
</evidence>
<gene>
    <name evidence="6" type="ORF">A4A58_00385</name>
</gene>
<keyword evidence="5" id="KW-0812">Transmembrane</keyword>
<feature type="transmembrane region" description="Helical" evidence="5">
    <location>
        <begin position="12"/>
        <end position="36"/>
    </location>
</feature>
<dbReference type="InterPro" id="IPR050498">
    <property type="entry name" value="Ycf3"/>
</dbReference>
<dbReference type="AlphaFoldDB" id="A0A164ALE3"/>
<evidence type="ECO:0000256" key="2">
    <source>
        <dbReference type="ARBA" id="ARBA00022803"/>
    </source>
</evidence>
<feature type="repeat" description="TPR" evidence="3">
    <location>
        <begin position="171"/>
        <end position="204"/>
    </location>
</feature>
<dbReference type="Gene3D" id="1.25.40.10">
    <property type="entry name" value="Tetratricopeptide repeat domain"/>
    <property type="match status" value="2"/>
</dbReference>
<evidence type="ECO:0000256" key="5">
    <source>
        <dbReference type="SAM" id="Phobius"/>
    </source>
</evidence>
<dbReference type="InterPro" id="IPR019734">
    <property type="entry name" value="TPR_rpt"/>
</dbReference>
<reference evidence="6 7" key="1">
    <citation type="submission" date="2016-03" db="EMBL/GenBank/DDBJ databases">
        <title>Microsymbionts genomes from the relict species Vavilovia formosa (Stev.) Fed.</title>
        <authorList>
            <person name="Kopat V."/>
            <person name="Chirak E."/>
            <person name="Kimeklis A."/>
            <person name="Andronov E."/>
        </authorList>
    </citation>
    <scope>NUCLEOTIDE SEQUENCE [LARGE SCALE GENOMIC DNA]</scope>
    <source>
        <strain evidence="6 7">Vaf07</strain>
    </source>
</reference>
<keyword evidence="7" id="KW-1185">Reference proteome</keyword>
<dbReference type="PROSITE" id="PS50293">
    <property type="entry name" value="TPR_REGION"/>
    <property type="match status" value="1"/>
</dbReference>
<evidence type="ECO:0000256" key="3">
    <source>
        <dbReference type="PROSITE-ProRule" id="PRU00339"/>
    </source>
</evidence>
<protein>
    <submittedName>
        <fullName evidence="6">Uncharacterized protein</fullName>
    </submittedName>
</protein>
<organism evidence="6 7">
    <name type="scientific">Tardiphaga robiniae</name>
    <dbReference type="NCBI Taxonomy" id="943830"/>
    <lineage>
        <taxon>Bacteria</taxon>
        <taxon>Pseudomonadati</taxon>
        <taxon>Pseudomonadota</taxon>
        <taxon>Alphaproteobacteria</taxon>
        <taxon>Hyphomicrobiales</taxon>
        <taxon>Nitrobacteraceae</taxon>
        <taxon>Tardiphaga</taxon>
    </lineage>
</organism>